<evidence type="ECO:0000259" key="4">
    <source>
        <dbReference type="Pfam" id="PF13302"/>
    </source>
</evidence>
<dbReference type="RefSeq" id="WP_066435823.1">
    <property type="nucleotide sequence ID" value="NZ_LZRN01000029.1"/>
</dbReference>
<keyword evidence="1 5" id="KW-0808">Transferase</keyword>
<evidence type="ECO:0000256" key="2">
    <source>
        <dbReference type="ARBA" id="ARBA00023315"/>
    </source>
</evidence>
<accession>A0A1A7QZY2</accession>
<dbReference type="SUPFAM" id="SSF55729">
    <property type="entry name" value="Acyl-CoA N-acyltransferases (Nat)"/>
    <property type="match status" value="1"/>
</dbReference>
<keyword evidence="2" id="KW-0012">Acyltransferase</keyword>
<sequence>MIYSSEHISISLVQPNDALQLNKLLVSNTERFNRFLPLTLADNRTLESTRNYINKKIEAAEKKEEYVFVIKDTYQIQIMGLIILKQVDWETEQGEFAYCIGQGFKGKGLMSHAIKAISTYAIEVMGLKTLLIISHKTNVSSVNAALNSGFKWKKTLKNEFTPLNGASLDMELYEFSKHER</sequence>
<dbReference type="Pfam" id="PF13302">
    <property type="entry name" value="Acetyltransf_3"/>
    <property type="match status" value="1"/>
</dbReference>
<dbReference type="EMBL" id="QLLQ01000006">
    <property type="protein sequence ID" value="RAJ24427.1"/>
    <property type="molecule type" value="Genomic_DNA"/>
</dbReference>
<dbReference type="GO" id="GO:0016747">
    <property type="term" value="F:acyltransferase activity, transferring groups other than amino-acyl groups"/>
    <property type="evidence" value="ECO:0007669"/>
    <property type="project" value="InterPro"/>
</dbReference>
<comment type="similarity">
    <text evidence="3">Belongs to the acetyltransferase family. RimJ subfamily.</text>
</comment>
<evidence type="ECO:0000256" key="1">
    <source>
        <dbReference type="ARBA" id="ARBA00022679"/>
    </source>
</evidence>
<dbReference type="InterPro" id="IPR016181">
    <property type="entry name" value="Acyl_CoA_acyltransferase"/>
</dbReference>
<keyword evidence="6" id="KW-1185">Reference proteome</keyword>
<evidence type="ECO:0000313" key="6">
    <source>
        <dbReference type="Proteomes" id="UP000248987"/>
    </source>
</evidence>
<dbReference type="OrthoDB" id="883856at2"/>
<dbReference type="Gene3D" id="3.40.630.30">
    <property type="match status" value="1"/>
</dbReference>
<gene>
    <name evidence="5" type="ORF">LX77_01979</name>
</gene>
<comment type="caution">
    <text evidence="5">The sequence shown here is derived from an EMBL/GenBank/DDBJ whole genome shotgun (WGS) entry which is preliminary data.</text>
</comment>
<dbReference type="InterPro" id="IPR051531">
    <property type="entry name" value="N-acetyltransferase"/>
</dbReference>
<dbReference type="STRING" id="49280.A9996_13195"/>
<dbReference type="AlphaFoldDB" id="A0A1A7QZY2"/>
<organism evidence="5 6">
    <name type="scientific">Gelidibacter algens</name>
    <dbReference type="NCBI Taxonomy" id="49280"/>
    <lineage>
        <taxon>Bacteria</taxon>
        <taxon>Pseudomonadati</taxon>
        <taxon>Bacteroidota</taxon>
        <taxon>Flavobacteriia</taxon>
        <taxon>Flavobacteriales</taxon>
        <taxon>Flavobacteriaceae</taxon>
        <taxon>Gelidibacter</taxon>
    </lineage>
</organism>
<dbReference type="Proteomes" id="UP000248987">
    <property type="component" value="Unassembled WGS sequence"/>
</dbReference>
<protein>
    <submittedName>
        <fullName evidence="5">Ribosomal-protein-alanine N-acetyltransferase</fullName>
    </submittedName>
</protein>
<dbReference type="PANTHER" id="PTHR43792">
    <property type="entry name" value="GNAT FAMILY, PUTATIVE (AFU_ORTHOLOGUE AFUA_3G00765)-RELATED-RELATED"/>
    <property type="match status" value="1"/>
</dbReference>
<reference evidence="5 6" key="1">
    <citation type="submission" date="2018-06" db="EMBL/GenBank/DDBJ databases">
        <title>Genomic Encyclopedia of Archaeal and Bacterial Type Strains, Phase II (KMG-II): from individual species to whole genera.</title>
        <authorList>
            <person name="Goeker M."/>
        </authorList>
    </citation>
    <scope>NUCLEOTIDE SEQUENCE [LARGE SCALE GENOMIC DNA]</scope>
    <source>
        <strain evidence="5 6">DSM 12408</strain>
    </source>
</reference>
<dbReference type="PANTHER" id="PTHR43792:SF8">
    <property type="entry name" value="[RIBOSOMAL PROTEIN US5]-ALANINE N-ACETYLTRANSFERASE"/>
    <property type="match status" value="1"/>
</dbReference>
<proteinExistence type="inferred from homology"/>
<name>A0A1A7QZY2_9FLAO</name>
<feature type="domain" description="N-acetyltransferase" evidence="4">
    <location>
        <begin position="13"/>
        <end position="151"/>
    </location>
</feature>
<evidence type="ECO:0000313" key="5">
    <source>
        <dbReference type="EMBL" id="RAJ24427.1"/>
    </source>
</evidence>
<dbReference type="InterPro" id="IPR000182">
    <property type="entry name" value="GNAT_dom"/>
</dbReference>
<evidence type="ECO:0000256" key="3">
    <source>
        <dbReference type="ARBA" id="ARBA00038502"/>
    </source>
</evidence>